<evidence type="ECO:0000313" key="2">
    <source>
        <dbReference type="Proteomes" id="UP000504606"/>
    </source>
</evidence>
<proteinExistence type="predicted"/>
<feature type="compositionally biased region" description="Basic and acidic residues" evidence="1">
    <location>
        <begin position="27"/>
        <end position="38"/>
    </location>
</feature>
<feature type="region of interest" description="Disordered" evidence="1">
    <location>
        <begin position="1"/>
        <end position="320"/>
    </location>
</feature>
<dbReference type="GeneID" id="113218265"/>
<feature type="compositionally biased region" description="Basic residues" evidence="1">
    <location>
        <begin position="212"/>
        <end position="221"/>
    </location>
</feature>
<evidence type="ECO:0000313" key="3">
    <source>
        <dbReference type="RefSeq" id="XP_052121357.1"/>
    </source>
</evidence>
<protein>
    <submittedName>
        <fullName evidence="3 4">Protein starmaker-like</fullName>
    </submittedName>
</protein>
<organism evidence="2 3">
    <name type="scientific">Frankliniella occidentalis</name>
    <name type="common">Western flower thrips</name>
    <name type="synonym">Euthrips occidentalis</name>
    <dbReference type="NCBI Taxonomy" id="133901"/>
    <lineage>
        <taxon>Eukaryota</taxon>
        <taxon>Metazoa</taxon>
        <taxon>Ecdysozoa</taxon>
        <taxon>Arthropoda</taxon>
        <taxon>Hexapoda</taxon>
        <taxon>Insecta</taxon>
        <taxon>Pterygota</taxon>
        <taxon>Neoptera</taxon>
        <taxon>Paraneoptera</taxon>
        <taxon>Thysanoptera</taxon>
        <taxon>Terebrantia</taxon>
        <taxon>Thripoidea</taxon>
        <taxon>Thripidae</taxon>
        <taxon>Frankliniella</taxon>
    </lineage>
</organism>
<feature type="compositionally biased region" description="Basic residues" evidence="1">
    <location>
        <begin position="177"/>
        <end position="188"/>
    </location>
</feature>
<gene>
    <name evidence="3 4" type="primary">LOC113218265</name>
</gene>
<accession>A0A9C6U0F5</accession>
<evidence type="ECO:0000256" key="1">
    <source>
        <dbReference type="SAM" id="MobiDB-lite"/>
    </source>
</evidence>
<sequence>MKTRGLKMDYVKLSEGQTEPKPSTSKETVEERKIREEFENSTSNDSSDTKLSDIDLKSTNDKVNETDSSSDMEENKKLIPLDKIKKEDLSDIEKQEAATCTNKLKSKNVKSKITKSTDDKAKKPVQSKTITVANKTKKHTMKKSAKIEEVDIGSSTTTDNTSDEDRKMMKARMMRDKIKKKKLLKQKKKEAYSSSSSDTENDTSDTDEQPRKQLKPVKRNQKAILETSDSSLSSSDIKKKQESNAKKRGTKEKIEDTTTSSSEESDTSCSKDSASDSDSDIDTCEDKNKRKKEMKKRNNKKKQKKSNDSSDNEDKDDLTELNNAVKLTCRDLKIKKPYTLLEIKWSKQSGRTGPYKICTAKLQYKKKILTVKLPTPIANYEKKQKEILQQKLKKKQNPIFTVLKITQKKSPNFKGKYDFVESQWS</sequence>
<feature type="compositionally biased region" description="Basic residues" evidence="1">
    <location>
        <begin position="104"/>
        <end position="113"/>
    </location>
</feature>
<feature type="compositionally biased region" description="Basic and acidic residues" evidence="1">
    <location>
        <begin position="73"/>
        <end position="96"/>
    </location>
</feature>
<name>A0A9C6U0F5_FRAOC</name>
<feature type="compositionally biased region" description="Polar residues" evidence="1">
    <location>
        <begin position="15"/>
        <end position="26"/>
    </location>
</feature>
<dbReference type="RefSeq" id="XP_052121360.1">
    <property type="nucleotide sequence ID" value="XM_052265400.1"/>
</dbReference>
<feature type="compositionally biased region" description="Low complexity" evidence="1">
    <location>
        <begin position="257"/>
        <end position="272"/>
    </location>
</feature>
<dbReference type="KEGG" id="foc:113218265"/>
<feature type="compositionally biased region" description="Basic and acidic residues" evidence="1">
    <location>
        <begin position="47"/>
        <end position="65"/>
    </location>
</feature>
<evidence type="ECO:0000313" key="4">
    <source>
        <dbReference type="RefSeq" id="XP_052121360.1"/>
    </source>
</evidence>
<reference evidence="3 4" key="1">
    <citation type="submission" date="2025-04" db="UniProtKB">
        <authorList>
            <consortium name="RefSeq"/>
        </authorList>
    </citation>
    <scope>IDENTIFICATION</scope>
    <source>
        <tissue evidence="3 4">Whole organism</tissue>
    </source>
</reference>
<feature type="compositionally biased region" description="Basic and acidic residues" evidence="1">
    <location>
        <begin position="236"/>
        <end position="256"/>
    </location>
</feature>
<dbReference type="RefSeq" id="XP_052121357.1">
    <property type="nucleotide sequence ID" value="XM_052265397.1"/>
</dbReference>
<feature type="compositionally biased region" description="Basic residues" evidence="1">
    <location>
        <begin position="135"/>
        <end position="144"/>
    </location>
</feature>
<dbReference type="AlphaFoldDB" id="A0A9C6U0F5"/>
<keyword evidence="2" id="KW-1185">Reference proteome</keyword>
<feature type="compositionally biased region" description="Basic residues" evidence="1">
    <location>
        <begin position="289"/>
        <end position="304"/>
    </location>
</feature>
<dbReference type="Proteomes" id="UP000504606">
    <property type="component" value="Unplaced"/>
</dbReference>
<feature type="compositionally biased region" description="Basic and acidic residues" evidence="1">
    <location>
        <begin position="1"/>
        <end position="12"/>
    </location>
</feature>
<feature type="compositionally biased region" description="Basic and acidic residues" evidence="1">
    <location>
        <begin position="163"/>
        <end position="176"/>
    </location>
</feature>
<feature type="compositionally biased region" description="Acidic residues" evidence="1">
    <location>
        <begin position="310"/>
        <end position="319"/>
    </location>
</feature>